<evidence type="ECO:0000313" key="2">
    <source>
        <dbReference type="Proteomes" id="UP000310506"/>
    </source>
</evidence>
<protein>
    <submittedName>
        <fullName evidence="1">Uncharacterized protein</fullName>
    </submittedName>
</protein>
<comment type="caution">
    <text evidence="1">The sequence shown here is derived from an EMBL/GenBank/DDBJ whole genome shotgun (WGS) entry which is preliminary data.</text>
</comment>
<evidence type="ECO:0000313" key="1">
    <source>
        <dbReference type="EMBL" id="THB61370.1"/>
    </source>
</evidence>
<dbReference type="AlphaFoldDB" id="A0A4S3B643"/>
<organism evidence="1 2">
    <name type="scientific">Vagococcus silagei</name>
    <dbReference type="NCBI Taxonomy" id="2508885"/>
    <lineage>
        <taxon>Bacteria</taxon>
        <taxon>Bacillati</taxon>
        <taxon>Bacillota</taxon>
        <taxon>Bacilli</taxon>
        <taxon>Lactobacillales</taxon>
        <taxon>Enterococcaceae</taxon>
        <taxon>Vagococcus</taxon>
    </lineage>
</organism>
<dbReference type="Proteomes" id="UP000310506">
    <property type="component" value="Unassembled WGS sequence"/>
</dbReference>
<keyword evidence="2" id="KW-1185">Reference proteome</keyword>
<sequence>MEENILKEVISTDAELTELVKTTGFKEALGQLTDEAGNISEPISMPIFVYEDEAPKKAIILYEDYQEDYVSWLDFSPEEREKNVRNKGKVEGFLITETEFKPTDPEIIIEGDSSIWKPNMPFVVKLELDGVQEELAVFLKQYEIKMTVKHVYEDTSKSIYQNLKHKVPSEDPLTYEFLSQGTMAELLENLNINRTYEGYDYKKMTVNGHQIEENYPVPRRSFELVIHYEGQVALVEAPTFDFDKMNVAWQIEHYALTKPSVLKIINSKLEKDWQLYATGSSMKNEKQDRLFNGELRLYQQGKFKQINDARQHVIDQERETLVQEIDFKGTTQEGLVLTQKQGNLIDQYSTKIVWSLESVPKITE</sequence>
<accession>A0A4S3B643</accession>
<reference evidence="1 2" key="1">
    <citation type="submission" date="2019-01" db="EMBL/GenBank/DDBJ databases">
        <title>Vagococcus silagei sp. nov. isolated from brewer's grain.</title>
        <authorList>
            <person name="Guu J.-R."/>
        </authorList>
    </citation>
    <scope>NUCLEOTIDE SEQUENCE [LARGE SCALE GENOMIC DNA]</scope>
    <source>
        <strain evidence="1 2">2B-2</strain>
    </source>
</reference>
<name>A0A4S3B643_9ENTE</name>
<gene>
    <name evidence="1" type="ORF">ESZ54_05440</name>
</gene>
<proteinExistence type="predicted"/>
<dbReference type="EMBL" id="SDGV01000013">
    <property type="protein sequence ID" value="THB61370.1"/>
    <property type="molecule type" value="Genomic_DNA"/>
</dbReference>